<feature type="region of interest" description="Disordered" evidence="1">
    <location>
        <begin position="364"/>
        <end position="410"/>
    </location>
</feature>
<feature type="compositionally biased region" description="Polar residues" evidence="1">
    <location>
        <begin position="368"/>
        <end position="388"/>
    </location>
</feature>
<keyword evidence="3" id="KW-1185">Reference proteome</keyword>
<reference evidence="2" key="1">
    <citation type="submission" date="2022-12" db="EMBL/GenBank/DDBJ databases">
        <authorList>
            <person name="Petersen C."/>
        </authorList>
    </citation>
    <scope>NUCLEOTIDE SEQUENCE</scope>
    <source>
        <strain evidence="2">IBT 29495</strain>
    </source>
</reference>
<sequence>MDVLPIPGVPKSWIAHPKEYTALTDIISAYSSAFGSSDDLDKQHSSSPYWYPVFYFPTSDSHLDFRPLHRPSQTIDAQHPRKSATAMMNQHRLPGYPMSVIEDKRYVPVRVEDPCATVYSQSVSPFATRHDLDTTISSNGSTYCESDLESLEQFDEPSSARTMETHAGLVHPTPRSNMFTVAGNSFLLGNEKTSSLSSFEVSGVTGDEQAISGTQLNVPNPNIANCPMGTPFNPHPQHAHLTPSHTPQDAKPMEYDDHISWPVYEPTNTEIWYPNRDPNGLSENSGWHAHNSYSAPWPVTSAYTCPIECNDPATYTYGMRNRLPMSSFGPPLVPLGSSTPMTHQPYLPDCVPLVPTVEAPPRYYPSTEFGSPNQKPANSLSPSFSVSTNEEERSPQQSGEDQNSAEAGLHYSDERNTFLIDCKRRGLSYKDIKRVGGFKEAESTLRGRYRTLTKSKDQRVRKPKWQDKDIRLLCEAVSIHAESYDAYNSITNISMNINEPPKVSWKKVAEHIWGNGGSYHFGNATCKKKWCEIHNITI</sequence>
<organism evidence="2 3">
    <name type="scientific">Penicillium fimorum</name>
    <dbReference type="NCBI Taxonomy" id="1882269"/>
    <lineage>
        <taxon>Eukaryota</taxon>
        <taxon>Fungi</taxon>
        <taxon>Dikarya</taxon>
        <taxon>Ascomycota</taxon>
        <taxon>Pezizomycotina</taxon>
        <taxon>Eurotiomycetes</taxon>
        <taxon>Eurotiomycetidae</taxon>
        <taxon>Eurotiales</taxon>
        <taxon>Aspergillaceae</taxon>
        <taxon>Penicillium</taxon>
    </lineage>
</organism>
<dbReference type="Proteomes" id="UP001149954">
    <property type="component" value="Unassembled WGS sequence"/>
</dbReference>
<evidence type="ECO:0000256" key="1">
    <source>
        <dbReference type="SAM" id="MobiDB-lite"/>
    </source>
</evidence>
<accession>A0A9W9Y828</accession>
<evidence type="ECO:0008006" key="4">
    <source>
        <dbReference type="Google" id="ProtNLM"/>
    </source>
</evidence>
<dbReference type="AlphaFoldDB" id="A0A9W9Y828"/>
<evidence type="ECO:0000313" key="2">
    <source>
        <dbReference type="EMBL" id="KAJ5520778.1"/>
    </source>
</evidence>
<gene>
    <name evidence="2" type="ORF">N7463_001231</name>
</gene>
<name>A0A9W9Y828_9EURO</name>
<proteinExistence type="predicted"/>
<feature type="compositionally biased region" description="Polar residues" evidence="1">
    <location>
        <begin position="395"/>
        <end position="405"/>
    </location>
</feature>
<evidence type="ECO:0000313" key="3">
    <source>
        <dbReference type="Proteomes" id="UP001149954"/>
    </source>
</evidence>
<reference evidence="2" key="2">
    <citation type="journal article" date="2023" name="IMA Fungus">
        <title>Comparative genomic study of the Penicillium genus elucidates a diverse pangenome and 15 lateral gene transfer events.</title>
        <authorList>
            <person name="Petersen C."/>
            <person name="Sorensen T."/>
            <person name="Nielsen M.R."/>
            <person name="Sondergaard T.E."/>
            <person name="Sorensen J.L."/>
            <person name="Fitzpatrick D.A."/>
            <person name="Frisvad J.C."/>
            <person name="Nielsen K.L."/>
        </authorList>
    </citation>
    <scope>NUCLEOTIDE SEQUENCE</scope>
    <source>
        <strain evidence="2">IBT 29495</strain>
    </source>
</reference>
<comment type="caution">
    <text evidence="2">The sequence shown here is derived from an EMBL/GenBank/DDBJ whole genome shotgun (WGS) entry which is preliminary data.</text>
</comment>
<dbReference type="OrthoDB" id="3439209at2759"/>
<dbReference type="EMBL" id="JAPWDS010000001">
    <property type="protein sequence ID" value="KAJ5520778.1"/>
    <property type="molecule type" value="Genomic_DNA"/>
</dbReference>
<protein>
    <recommendedName>
        <fullName evidence="4">Myb-like domain-containing protein</fullName>
    </recommendedName>
</protein>